<dbReference type="InterPro" id="IPR042229">
    <property type="entry name" value="Listeria/Bacterioides_rpt_sf"/>
</dbReference>
<evidence type="ECO:0000256" key="1">
    <source>
        <dbReference type="ARBA" id="ARBA00004196"/>
    </source>
</evidence>
<organism evidence="2">
    <name type="scientific">gut metagenome</name>
    <dbReference type="NCBI Taxonomy" id="749906"/>
    <lineage>
        <taxon>unclassified sequences</taxon>
        <taxon>metagenomes</taxon>
        <taxon>organismal metagenomes</taxon>
    </lineage>
</organism>
<comment type="subcellular location">
    <subcellularLocation>
        <location evidence="1">Cell envelope</location>
    </subcellularLocation>
</comment>
<dbReference type="EMBL" id="AMCI01002204">
    <property type="protein sequence ID" value="EJX03346.1"/>
    <property type="molecule type" value="Genomic_DNA"/>
</dbReference>
<name>J9CT05_9ZZZZ</name>
<evidence type="ECO:0000313" key="2">
    <source>
        <dbReference type="EMBL" id="EJX03346.1"/>
    </source>
</evidence>
<protein>
    <recommendedName>
        <fullName evidence="3">Repeat protein</fullName>
    </recommendedName>
</protein>
<evidence type="ECO:0008006" key="3">
    <source>
        <dbReference type="Google" id="ProtNLM"/>
    </source>
</evidence>
<proteinExistence type="predicted"/>
<comment type="caution">
    <text evidence="2">The sequence shown here is derived from an EMBL/GenBank/DDBJ whole genome shotgun (WGS) entry which is preliminary data.</text>
</comment>
<gene>
    <name evidence="2" type="ORF">EVA_08546</name>
</gene>
<sequence>MLHNYNRYLGVGVYQDKDGTLYWVQTFAGEKANDKVTLTFNPNGGTCNVKTMQAPYKKRMAQKDLPVPVREGYEFIGWGTFDNEYPFTGCVVDSDETLRALWKAL</sequence>
<dbReference type="AlphaFoldDB" id="J9CT05"/>
<dbReference type="InterPro" id="IPR013378">
    <property type="entry name" value="InlB-like_B-rpt"/>
</dbReference>
<accession>J9CT05</accession>
<dbReference type="GO" id="GO:0030313">
    <property type="term" value="C:cell envelope"/>
    <property type="evidence" value="ECO:0007669"/>
    <property type="project" value="UniProtKB-SubCell"/>
</dbReference>
<reference evidence="2" key="1">
    <citation type="journal article" date="2012" name="PLoS ONE">
        <title>Gene sets for utilization of primary and secondary nutrition supplies in the distal gut of endangered iberian lynx.</title>
        <authorList>
            <person name="Alcaide M."/>
            <person name="Messina E."/>
            <person name="Richter M."/>
            <person name="Bargiela R."/>
            <person name="Peplies J."/>
            <person name="Huws S.A."/>
            <person name="Newbold C.J."/>
            <person name="Golyshin P.N."/>
            <person name="Simon M.A."/>
            <person name="Lopez G."/>
            <person name="Yakimov M.M."/>
            <person name="Ferrer M."/>
        </authorList>
    </citation>
    <scope>NUCLEOTIDE SEQUENCE</scope>
</reference>
<dbReference type="Pfam" id="PF09479">
    <property type="entry name" value="Flg_new"/>
    <property type="match status" value="1"/>
</dbReference>
<dbReference type="Gene3D" id="2.60.40.4270">
    <property type="entry name" value="Listeria-Bacteroides repeat domain"/>
    <property type="match status" value="1"/>
</dbReference>